<dbReference type="SUPFAM" id="SSF53474">
    <property type="entry name" value="alpha/beta-Hydrolases"/>
    <property type="match status" value="1"/>
</dbReference>
<feature type="domain" description="AB hydrolase-1" evidence="2">
    <location>
        <begin position="17"/>
        <end position="238"/>
    </location>
</feature>
<dbReference type="Gene3D" id="3.40.50.1820">
    <property type="entry name" value="alpha/beta hydrolase"/>
    <property type="match status" value="1"/>
</dbReference>
<keyword evidence="1" id="KW-0812">Transmembrane</keyword>
<gene>
    <name evidence="3" type="ORF">SAMN05660859_2748</name>
</gene>
<feature type="transmembrane region" description="Helical" evidence="1">
    <location>
        <begin position="12"/>
        <end position="29"/>
    </location>
</feature>
<dbReference type="PANTHER" id="PTHR43689">
    <property type="entry name" value="HYDROLASE"/>
    <property type="match status" value="1"/>
</dbReference>
<keyword evidence="1" id="KW-1133">Transmembrane helix</keyword>
<dbReference type="PRINTS" id="PR00111">
    <property type="entry name" value="ABHYDROLASE"/>
</dbReference>
<dbReference type="EMBL" id="FMTP01000004">
    <property type="protein sequence ID" value="SCW78001.1"/>
    <property type="molecule type" value="Genomic_DNA"/>
</dbReference>
<keyword evidence="1" id="KW-0472">Membrane</keyword>
<organism evidence="3 4">
    <name type="scientific">Ancylobacter rudongensis</name>
    <dbReference type="NCBI Taxonomy" id="177413"/>
    <lineage>
        <taxon>Bacteria</taxon>
        <taxon>Pseudomonadati</taxon>
        <taxon>Pseudomonadota</taxon>
        <taxon>Alphaproteobacteria</taxon>
        <taxon>Hyphomicrobiales</taxon>
        <taxon>Xanthobacteraceae</taxon>
        <taxon>Ancylobacter</taxon>
    </lineage>
</organism>
<evidence type="ECO:0000259" key="2">
    <source>
        <dbReference type="Pfam" id="PF12697"/>
    </source>
</evidence>
<dbReference type="RefSeq" id="WP_143007071.1">
    <property type="nucleotide sequence ID" value="NZ_FMTP01000004.1"/>
</dbReference>
<evidence type="ECO:0000256" key="1">
    <source>
        <dbReference type="SAM" id="Phobius"/>
    </source>
</evidence>
<dbReference type="InterPro" id="IPR029058">
    <property type="entry name" value="AB_hydrolase_fold"/>
</dbReference>
<dbReference type="STRING" id="177413.SAMN05660859_2748"/>
<evidence type="ECO:0000313" key="4">
    <source>
        <dbReference type="Proteomes" id="UP000198889"/>
    </source>
</evidence>
<sequence length="263" mass="29120">MNVPCIAGGQKMPNLAIFLPGLFAGSWIWSAQIEIMRNNGFEPIVFDDPFVKFGKNYGTVPRLIDFVKEALLPHKSREMMVFGNSMGGYIGLALASDPNFNVKQAFVSGCPGAGENVTLGLGVTRILSMDYAHKISRELFHDPSRLDTAMIETTFREIANRQCFMMGLSILRSLQKIDVREFIDSVAVDTHLIWGAHDRVTPIDPWRKMAAANPFLHLHSIADAGHCPMIETPEAFNAVLERALAKPQTTPSRLGELEARPVP</sequence>
<evidence type="ECO:0000313" key="3">
    <source>
        <dbReference type="EMBL" id="SCW78001.1"/>
    </source>
</evidence>
<name>A0A1G4T9I2_9HYPH</name>
<reference evidence="4" key="1">
    <citation type="submission" date="2016-10" db="EMBL/GenBank/DDBJ databases">
        <authorList>
            <person name="Varghese N."/>
            <person name="Submissions S."/>
        </authorList>
    </citation>
    <scope>NUCLEOTIDE SEQUENCE [LARGE SCALE GENOMIC DNA]</scope>
    <source>
        <strain evidence="4">CGMCC 1.1761</strain>
    </source>
</reference>
<dbReference type="PANTHER" id="PTHR43689:SF8">
    <property type="entry name" value="ALPHA_BETA-HYDROLASES SUPERFAMILY PROTEIN"/>
    <property type="match status" value="1"/>
</dbReference>
<dbReference type="AlphaFoldDB" id="A0A1G4T9I2"/>
<dbReference type="Pfam" id="PF12697">
    <property type="entry name" value="Abhydrolase_6"/>
    <property type="match status" value="1"/>
</dbReference>
<dbReference type="Proteomes" id="UP000198889">
    <property type="component" value="Unassembled WGS sequence"/>
</dbReference>
<protein>
    <submittedName>
        <fullName evidence="3">Pimeloyl-ACP methyl ester carboxylesterase</fullName>
    </submittedName>
</protein>
<keyword evidence="4" id="KW-1185">Reference proteome</keyword>
<dbReference type="InterPro" id="IPR000073">
    <property type="entry name" value="AB_hydrolase_1"/>
</dbReference>
<accession>A0A1G4T9I2</accession>
<proteinExistence type="predicted"/>